<feature type="compositionally biased region" description="Low complexity" evidence="5">
    <location>
        <begin position="307"/>
        <end position="326"/>
    </location>
</feature>
<evidence type="ECO:0000256" key="2">
    <source>
        <dbReference type="ARBA" id="ARBA00023125"/>
    </source>
</evidence>
<name>A0A5S6QFN3_TRIMR</name>
<accession>A0A5S6QFN3</accession>
<keyword evidence="3" id="KW-0539">Nucleus</keyword>
<dbReference type="InterPro" id="IPR011598">
    <property type="entry name" value="bHLH_dom"/>
</dbReference>
<dbReference type="PANTHER" id="PTHR11534">
    <property type="entry name" value="MYOGENIC FACTOR"/>
    <property type="match status" value="1"/>
</dbReference>
<dbReference type="SMART" id="SM00353">
    <property type="entry name" value="HLH"/>
    <property type="match status" value="1"/>
</dbReference>
<dbReference type="WBParaSite" id="TMUE_1000005994.2">
    <property type="protein sequence ID" value="TMUE_1000005994.2"/>
    <property type="gene ID" value="WBGene00289667"/>
</dbReference>
<dbReference type="InterPro" id="IPR036638">
    <property type="entry name" value="HLH_DNA-bd_sf"/>
</dbReference>
<evidence type="ECO:0000259" key="6">
    <source>
        <dbReference type="PROSITE" id="PS50888"/>
    </source>
</evidence>
<evidence type="ECO:0000313" key="8">
    <source>
        <dbReference type="WBParaSite" id="TMUE_1000005994.1"/>
    </source>
</evidence>
<dbReference type="Pfam" id="PF01586">
    <property type="entry name" value="Basic"/>
    <property type="match status" value="1"/>
</dbReference>
<dbReference type="Gene3D" id="4.10.280.10">
    <property type="entry name" value="Helix-loop-helix DNA-binding domain"/>
    <property type="match status" value="1"/>
</dbReference>
<evidence type="ECO:0000256" key="3">
    <source>
        <dbReference type="ARBA" id="ARBA00023242"/>
    </source>
</evidence>
<dbReference type="SMART" id="SM00520">
    <property type="entry name" value="BASIC"/>
    <property type="match status" value="1"/>
</dbReference>
<feature type="region of interest" description="Disordered" evidence="5">
    <location>
        <begin position="385"/>
        <end position="433"/>
    </location>
</feature>
<dbReference type="PROSITE" id="PS50888">
    <property type="entry name" value="BHLH"/>
    <property type="match status" value="1"/>
</dbReference>
<sequence>MAGCQYDQIYGYSPNMNQSSRLSTSTEFANLSQANANIQAFSNQPSNEYTTITPNHYDATTLYHRYPYYHPYSTGPPTFYPDLASFTSSVQSNGQKSQDYAAVQGNLLESSTTLEGSTKKTYNHVSQMHANDRRIKEEAIEEVHHPKEPISIAEPEEHIPHVLAPSTDGHQPRRCLLWACKACKKKTVTIDRRKAATMRERRRLRKVNEAFEILKRRTCANPNQRLPKVEILRNAIEYIESLEEMMHGSGKLTKASAVGGAQSAPVNASQNEGNAEFMAVNGGSFYQSSDEKVLSVYGDVEVPVSVQQQQHAQQQQHQQQQQQQQQFSGARRSGGDGMFEQANNNGESAATVSSLDCLSQIVESISTQKKGMVLSENGFGNGQIIEIGSPSTSDGATTGVLTPQSDISPHGNLSDAESTQDSPRASPQDHMQE</sequence>
<dbReference type="GO" id="GO:0000981">
    <property type="term" value="F:DNA-binding transcription factor activity, RNA polymerase II-specific"/>
    <property type="evidence" value="ECO:0007669"/>
    <property type="project" value="TreeGrafter"/>
</dbReference>
<evidence type="ECO:0000313" key="7">
    <source>
        <dbReference type="Proteomes" id="UP000046395"/>
    </source>
</evidence>
<reference evidence="7" key="1">
    <citation type="submission" date="2014-03" db="EMBL/GenBank/DDBJ databases">
        <title>The whipworm genome and dual-species transcriptomics of an intimate host-pathogen interaction.</title>
        <authorList>
            <person name="Foth B.J."/>
            <person name="Tsai I.J."/>
            <person name="Reid A.J."/>
            <person name="Bancroft A.J."/>
            <person name="Nichol S."/>
            <person name="Tracey A."/>
            <person name="Holroyd N."/>
            <person name="Cotton J.A."/>
            <person name="Stanley E.J."/>
            <person name="Zarowiecki M."/>
            <person name="Liu J.Z."/>
            <person name="Huckvale T."/>
            <person name="Cooper P.J."/>
            <person name="Grencis R.K."/>
            <person name="Berriman M."/>
        </authorList>
    </citation>
    <scope>NUCLEOTIDE SEQUENCE [LARGE SCALE GENOMIC DNA]</scope>
    <source>
        <strain evidence="7">Edinburgh</strain>
    </source>
</reference>
<dbReference type="GO" id="GO:0046983">
    <property type="term" value="F:protein dimerization activity"/>
    <property type="evidence" value="ECO:0007669"/>
    <property type="project" value="InterPro"/>
</dbReference>
<dbReference type="InterPro" id="IPR039704">
    <property type="entry name" value="Myogenic_factor"/>
</dbReference>
<dbReference type="Proteomes" id="UP000046395">
    <property type="component" value="Unassembled WGS sequence"/>
</dbReference>
<dbReference type="STRING" id="70415.A0A5S6QFN3"/>
<protein>
    <recommendedName>
        <fullName evidence="4">Myoblast determination protein 1 homolog</fullName>
    </recommendedName>
</protein>
<dbReference type="GO" id="GO:0045663">
    <property type="term" value="P:positive regulation of myoblast differentiation"/>
    <property type="evidence" value="ECO:0007669"/>
    <property type="project" value="TreeGrafter"/>
</dbReference>
<feature type="compositionally biased region" description="Polar residues" evidence="5">
    <location>
        <begin position="415"/>
        <end position="425"/>
    </location>
</feature>
<dbReference type="CDD" id="cd19699">
    <property type="entry name" value="bHLH_TS_dMYOD_like"/>
    <property type="match status" value="1"/>
</dbReference>
<dbReference type="FunFam" id="4.10.280.10:FF:000005">
    <property type="entry name" value="Myogenic factor"/>
    <property type="match status" value="1"/>
</dbReference>
<feature type="region of interest" description="Disordered" evidence="5">
    <location>
        <begin position="307"/>
        <end position="347"/>
    </location>
</feature>
<evidence type="ECO:0000256" key="5">
    <source>
        <dbReference type="SAM" id="MobiDB-lite"/>
    </source>
</evidence>
<keyword evidence="2" id="KW-0238">DNA-binding</keyword>
<feature type="domain" description="BHLH" evidence="6">
    <location>
        <begin position="191"/>
        <end position="242"/>
    </location>
</feature>
<keyword evidence="7" id="KW-1185">Reference proteome</keyword>
<dbReference type="InterPro" id="IPR002546">
    <property type="entry name" value="MyoD_N"/>
</dbReference>
<organism evidence="7 8">
    <name type="scientific">Trichuris muris</name>
    <name type="common">Mouse whipworm</name>
    <dbReference type="NCBI Taxonomy" id="70415"/>
    <lineage>
        <taxon>Eukaryota</taxon>
        <taxon>Metazoa</taxon>
        <taxon>Ecdysozoa</taxon>
        <taxon>Nematoda</taxon>
        <taxon>Enoplea</taxon>
        <taxon>Dorylaimia</taxon>
        <taxon>Trichinellida</taxon>
        <taxon>Trichuridae</taxon>
        <taxon>Trichuris</taxon>
    </lineage>
</organism>
<evidence type="ECO:0000256" key="1">
    <source>
        <dbReference type="ARBA" id="ARBA00004123"/>
    </source>
</evidence>
<feature type="compositionally biased region" description="Polar residues" evidence="5">
    <location>
        <begin position="389"/>
        <end position="407"/>
    </location>
</feature>
<reference evidence="8" key="2">
    <citation type="submission" date="2019-12" db="UniProtKB">
        <authorList>
            <consortium name="WormBaseParasite"/>
        </authorList>
    </citation>
    <scope>IDENTIFICATION</scope>
</reference>
<proteinExistence type="predicted"/>
<dbReference type="GO" id="GO:0005634">
    <property type="term" value="C:nucleus"/>
    <property type="evidence" value="ECO:0007669"/>
    <property type="project" value="UniProtKB-SubCell"/>
</dbReference>
<evidence type="ECO:0000256" key="4">
    <source>
        <dbReference type="ARBA" id="ARBA00070761"/>
    </source>
</evidence>
<dbReference type="GO" id="GO:0007517">
    <property type="term" value="P:muscle organ development"/>
    <property type="evidence" value="ECO:0007669"/>
    <property type="project" value="InterPro"/>
</dbReference>
<dbReference type="GO" id="GO:0000978">
    <property type="term" value="F:RNA polymerase II cis-regulatory region sequence-specific DNA binding"/>
    <property type="evidence" value="ECO:0007669"/>
    <property type="project" value="TreeGrafter"/>
</dbReference>
<dbReference type="SUPFAM" id="SSF47459">
    <property type="entry name" value="HLH, helix-loop-helix DNA-binding domain"/>
    <property type="match status" value="1"/>
</dbReference>
<dbReference type="PANTHER" id="PTHR11534:SF9">
    <property type="entry name" value="MYOGENIC-DETERMINATION PROTEIN"/>
    <property type="match status" value="1"/>
</dbReference>
<dbReference type="WBParaSite" id="TMUE_1000005994.1">
    <property type="protein sequence ID" value="TMUE_1000005994.1"/>
    <property type="gene ID" value="WBGene00289667"/>
</dbReference>
<dbReference type="Pfam" id="PF00010">
    <property type="entry name" value="HLH"/>
    <property type="match status" value="1"/>
</dbReference>
<comment type="subcellular location">
    <subcellularLocation>
        <location evidence="1">Nucleus</location>
    </subcellularLocation>
</comment>
<dbReference type="AlphaFoldDB" id="A0A5S6QFN3"/>